<feature type="transmembrane region" description="Helical" evidence="2">
    <location>
        <begin position="206"/>
        <end position="226"/>
    </location>
</feature>
<feature type="transmembrane region" description="Helical" evidence="2">
    <location>
        <begin position="166"/>
        <end position="186"/>
    </location>
</feature>
<feature type="transmembrane region" description="Helical" evidence="2">
    <location>
        <begin position="81"/>
        <end position="101"/>
    </location>
</feature>
<feature type="transmembrane region" description="Helical" evidence="2">
    <location>
        <begin position="133"/>
        <end position="154"/>
    </location>
</feature>
<feature type="compositionally biased region" description="Low complexity" evidence="1">
    <location>
        <begin position="349"/>
        <end position="367"/>
    </location>
</feature>
<evidence type="ECO:0000256" key="2">
    <source>
        <dbReference type="SAM" id="Phobius"/>
    </source>
</evidence>
<keyword evidence="2" id="KW-0472">Membrane</keyword>
<organism evidence="3 4">
    <name type="scientific">Pichia californica</name>
    <dbReference type="NCBI Taxonomy" id="460514"/>
    <lineage>
        <taxon>Eukaryota</taxon>
        <taxon>Fungi</taxon>
        <taxon>Dikarya</taxon>
        <taxon>Ascomycota</taxon>
        <taxon>Saccharomycotina</taxon>
        <taxon>Pichiomycetes</taxon>
        <taxon>Pichiales</taxon>
        <taxon>Pichiaceae</taxon>
        <taxon>Pichia</taxon>
    </lineage>
</organism>
<dbReference type="OrthoDB" id="5402633at2759"/>
<feature type="transmembrane region" description="Helical" evidence="2">
    <location>
        <begin position="49"/>
        <end position="74"/>
    </location>
</feature>
<name>A0A9P6WN43_9ASCO</name>
<dbReference type="Pfam" id="PF02116">
    <property type="entry name" value="STE2"/>
    <property type="match status" value="1"/>
</dbReference>
<dbReference type="PANTHER" id="PTHR28009:SF1">
    <property type="entry name" value="PHEROMONE ALPHA FACTOR RECEPTOR"/>
    <property type="match status" value="1"/>
</dbReference>
<evidence type="ECO:0008006" key="5">
    <source>
        <dbReference type="Google" id="ProtNLM"/>
    </source>
</evidence>
<protein>
    <recommendedName>
        <fullName evidence="5">Pheromone alpha factor receptor</fullName>
    </recommendedName>
</protein>
<feature type="region of interest" description="Disordered" evidence="1">
    <location>
        <begin position="341"/>
        <end position="372"/>
    </location>
</feature>
<dbReference type="GO" id="GO:0000750">
    <property type="term" value="P:pheromone-dependent signal transduction involved in conjugation with cellular fusion"/>
    <property type="evidence" value="ECO:0007669"/>
    <property type="project" value="TreeGrafter"/>
</dbReference>
<sequence>MSDPSNYTDYFDYLYDLPQNPRDIILNYTSYEGPVSITFGDIDTYVKTVVVLAIVFGTRIGLSALAFPVTFLVTKNRRSPIFMLNMACLGILFIQSCLYAVSLTKYYNTTSYYFSLYPTIDRLASNITVASNVFYVILIILVEISFCYQVYIIFESPQTYLKRLGYLATAFSASLGIASIVLYFIYMCYSNIALFNAEADMPNYLVNTPLILFVTSSCAICLMLMLKLGFAIRTRRYLGLTQFNLFHILFIMAFQTMVIPTILILISFNAFSTTDTYSSQTFSALGSALITISLPITTMWANSSVANSIPTSTFNMHSPYASSDDNKTLPDSPTDYYPKLSLSDSEISPNINDAENNKNINNNEYPNMEGINSSAKDDAAFWKEVEMYTKDLDKNSQNGSILEKNSSKSNEVDSLLQQKLSSNSNSNNSTKN</sequence>
<feature type="compositionally biased region" description="Polar residues" evidence="1">
    <location>
        <begin position="395"/>
        <end position="409"/>
    </location>
</feature>
<dbReference type="AlphaFoldDB" id="A0A9P6WN43"/>
<feature type="region of interest" description="Disordered" evidence="1">
    <location>
        <begin position="392"/>
        <end position="432"/>
    </location>
</feature>
<feature type="compositionally biased region" description="Low complexity" evidence="1">
    <location>
        <begin position="421"/>
        <end position="432"/>
    </location>
</feature>
<keyword evidence="2" id="KW-1133">Transmembrane helix</keyword>
<dbReference type="InterPro" id="IPR000366">
    <property type="entry name" value="GPCR_STE2"/>
</dbReference>
<accession>A0A9P6WN43</accession>
<dbReference type="GO" id="GO:0004932">
    <property type="term" value="F:mating-type factor pheromone receptor activity"/>
    <property type="evidence" value="ECO:0007669"/>
    <property type="project" value="InterPro"/>
</dbReference>
<evidence type="ECO:0000313" key="3">
    <source>
        <dbReference type="EMBL" id="KAG0689981.1"/>
    </source>
</evidence>
<feature type="transmembrane region" description="Helical" evidence="2">
    <location>
        <begin position="282"/>
        <end position="301"/>
    </location>
</feature>
<dbReference type="CDD" id="cd14939">
    <property type="entry name" value="7tmD_STE2"/>
    <property type="match status" value="1"/>
</dbReference>
<gene>
    <name evidence="3" type="ORF">C6P40_004093</name>
</gene>
<dbReference type="InterPro" id="IPR027458">
    <property type="entry name" value="STE2_TM1-TM2_sf"/>
</dbReference>
<keyword evidence="4" id="KW-1185">Reference proteome</keyword>
<comment type="caution">
    <text evidence="3">The sequence shown here is derived from an EMBL/GenBank/DDBJ whole genome shotgun (WGS) entry which is preliminary data.</text>
</comment>
<feature type="transmembrane region" description="Helical" evidence="2">
    <location>
        <begin position="246"/>
        <end position="270"/>
    </location>
</feature>
<evidence type="ECO:0000256" key="1">
    <source>
        <dbReference type="SAM" id="MobiDB-lite"/>
    </source>
</evidence>
<proteinExistence type="predicted"/>
<keyword evidence="2" id="KW-0812">Transmembrane</keyword>
<dbReference type="PANTHER" id="PTHR28009">
    <property type="entry name" value="PHEROMONE ALPHA FACTOR RECEPTOR"/>
    <property type="match status" value="1"/>
</dbReference>
<dbReference type="PRINTS" id="PR00250">
    <property type="entry name" value="GPCRSTE2"/>
</dbReference>
<evidence type="ECO:0000313" key="4">
    <source>
        <dbReference type="Proteomes" id="UP000697127"/>
    </source>
</evidence>
<reference evidence="3" key="1">
    <citation type="submission" date="2020-11" db="EMBL/GenBank/DDBJ databases">
        <title>Kefir isolates.</title>
        <authorList>
            <person name="Marcisauskas S."/>
            <person name="Kim Y."/>
            <person name="Blasche S."/>
        </authorList>
    </citation>
    <scope>NUCLEOTIDE SEQUENCE</scope>
    <source>
        <strain evidence="3">Olga-1</strain>
    </source>
</reference>
<dbReference type="Proteomes" id="UP000697127">
    <property type="component" value="Unassembled WGS sequence"/>
</dbReference>
<dbReference type="GO" id="GO:0038038">
    <property type="term" value="C:G protein-coupled receptor homodimeric complex"/>
    <property type="evidence" value="ECO:0007669"/>
    <property type="project" value="TreeGrafter"/>
</dbReference>
<dbReference type="Gene3D" id="1.10.287.920">
    <property type="entry name" value="Pheromone alpha factor receptor"/>
    <property type="match status" value="1"/>
</dbReference>
<dbReference type="EMBL" id="PUHW01000051">
    <property type="protein sequence ID" value="KAG0689981.1"/>
    <property type="molecule type" value="Genomic_DNA"/>
</dbReference>